<gene>
    <name evidence="11" type="ORF">BCUN_2061</name>
</gene>
<dbReference type="InterPro" id="IPR003374">
    <property type="entry name" value="ApbE-like_sf"/>
</dbReference>
<keyword evidence="5" id="KW-0808">Transferase</keyword>
<evidence type="ECO:0000256" key="6">
    <source>
        <dbReference type="ARBA" id="ARBA00022723"/>
    </source>
</evidence>
<accession>A0A087AZK0</accession>
<sequence>MDHDARPLTDRLPHLTAFDGILGGGILIHASRPLPDATVDAMRACIEDMERTLSRFREDSLVTRMARATAGGTFTFPDWTLPLFAWIDELARLTDGRLDPCVGADLVRLGYGPAYDLGGNADSHRISWQADVHRDGTTLTTTRAVALDFGSCAKGYCVDLLMELLPPETDVVIDAGGDLRARLSDAPMSVALEDPHDFTQAIGVTRLQDGALCASAPSRRSWIDQAGRRAHHLLDAATGQPVQDVAATWVKVPAAVNEYPTMVADGLATALFTTRIGGADCLVLMEDGQAYRAGAFEVFTD</sequence>
<dbReference type="Pfam" id="PF02424">
    <property type="entry name" value="ApbE"/>
    <property type="match status" value="1"/>
</dbReference>
<dbReference type="PANTHER" id="PTHR30040">
    <property type="entry name" value="THIAMINE BIOSYNTHESIS LIPOPROTEIN APBE"/>
    <property type="match status" value="1"/>
</dbReference>
<evidence type="ECO:0000256" key="4">
    <source>
        <dbReference type="ARBA" id="ARBA00022630"/>
    </source>
</evidence>
<name>A0A087AZK0_9BIFI</name>
<dbReference type="GO" id="GO:0016740">
    <property type="term" value="F:transferase activity"/>
    <property type="evidence" value="ECO:0007669"/>
    <property type="project" value="UniProtKB-KW"/>
</dbReference>
<dbReference type="Gene3D" id="3.10.520.10">
    <property type="entry name" value="ApbE-like domains"/>
    <property type="match status" value="1"/>
</dbReference>
<keyword evidence="8" id="KW-0460">Magnesium</keyword>
<protein>
    <recommendedName>
        <fullName evidence="3">FAD:protein FMN transferase</fullName>
        <ecNumber evidence="2">2.7.1.180</ecNumber>
    </recommendedName>
    <alternativeName>
        <fullName evidence="9">Flavin transferase</fullName>
    </alternativeName>
</protein>
<evidence type="ECO:0000256" key="8">
    <source>
        <dbReference type="ARBA" id="ARBA00022842"/>
    </source>
</evidence>
<evidence type="ECO:0000313" key="12">
    <source>
        <dbReference type="Proteomes" id="UP000029067"/>
    </source>
</evidence>
<comment type="caution">
    <text evidence="11">The sequence shown here is derived from an EMBL/GenBank/DDBJ whole genome shotgun (WGS) entry which is preliminary data.</text>
</comment>
<dbReference type="RefSeq" id="WP_051920738.1">
    <property type="nucleotide sequence ID" value="NZ_JGYV01000005.1"/>
</dbReference>
<keyword evidence="4" id="KW-0285">Flavoprotein</keyword>
<reference evidence="11 12" key="1">
    <citation type="submission" date="2014-03" db="EMBL/GenBank/DDBJ databases">
        <title>Genomics of Bifidobacteria.</title>
        <authorList>
            <person name="Ventura M."/>
            <person name="Milani C."/>
            <person name="Lugli G.A."/>
        </authorList>
    </citation>
    <scope>NUCLEOTIDE SEQUENCE [LARGE SCALE GENOMIC DNA]</scope>
    <source>
        <strain evidence="11 12">LMG 10738</strain>
    </source>
</reference>
<evidence type="ECO:0000256" key="9">
    <source>
        <dbReference type="ARBA" id="ARBA00031306"/>
    </source>
</evidence>
<evidence type="ECO:0000256" key="7">
    <source>
        <dbReference type="ARBA" id="ARBA00022827"/>
    </source>
</evidence>
<evidence type="ECO:0000256" key="3">
    <source>
        <dbReference type="ARBA" id="ARBA00016337"/>
    </source>
</evidence>
<dbReference type="AlphaFoldDB" id="A0A087AZK0"/>
<evidence type="ECO:0000256" key="1">
    <source>
        <dbReference type="ARBA" id="ARBA00001946"/>
    </source>
</evidence>
<evidence type="ECO:0000256" key="5">
    <source>
        <dbReference type="ARBA" id="ARBA00022679"/>
    </source>
</evidence>
<organism evidence="11 12">
    <name type="scientific">Bifidobacterium cuniculi</name>
    <dbReference type="NCBI Taxonomy" id="1688"/>
    <lineage>
        <taxon>Bacteria</taxon>
        <taxon>Bacillati</taxon>
        <taxon>Actinomycetota</taxon>
        <taxon>Actinomycetes</taxon>
        <taxon>Bifidobacteriales</taxon>
        <taxon>Bifidobacteriaceae</taxon>
        <taxon>Bifidobacterium</taxon>
    </lineage>
</organism>
<keyword evidence="12" id="KW-1185">Reference proteome</keyword>
<comment type="catalytic activity">
    <reaction evidence="10">
        <text>L-threonyl-[protein] + FAD = FMN-L-threonyl-[protein] + AMP + H(+)</text>
        <dbReference type="Rhea" id="RHEA:36847"/>
        <dbReference type="Rhea" id="RHEA-COMP:11060"/>
        <dbReference type="Rhea" id="RHEA-COMP:11061"/>
        <dbReference type="ChEBI" id="CHEBI:15378"/>
        <dbReference type="ChEBI" id="CHEBI:30013"/>
        <dbReference type="ChEBI" id="CHEBI:57692"/>
        <dbReference type="ChEBI" id="CHEBI:74257"/>
        <dbReference type="ChEBI" id="CHEBI:456215"/>
        <dbReference type="EC" id="2.7.1.180"/>
    </reaction>
</comment>
<evidence type="ECO:0000313" key="11">
    <source>
        <dbReference type="EMBL" id="KFI64200.1"/>
    </source>
</evidence>
<proteinExistence type="predicted"/>
<dbReference type="InterPro" id="IPR024932">
    <property type="entry name" value="ApbE"/>
</dbReference>
<comment type="cofactor">
    <cofactor evidence="1">
        <name>Mg(2+)</name>
        <dbReference type="ChEBI" id="CHEBI:18420"/>
    </cofactor>
</comment>
<dbReference type="Proteomes" id="UP000029067">
    <property type="component" value="Unassembled WGS sequence"/>
</dbReference>
<dbReference type="GO" id="GO:0046872">
    <property type="term" value="F:metal ion binding"/>
    <property type="evidence" value="ECO:0007669"/>
    <property type="project" value="UniProtKB-KW"/>
</dbReference>
<dbReference type="EC" id="2.7.1.180" evidence="2"/>
<evidence type="ECO:0000256" key="2">
    <source>
        <dbReference type="ARBA" id="ARBA00011955"/>
    </source>
</evidence>
<dbReference type="SUPFAM" id="SSF143631">
    <property type="entry name" value="ApbE-like"/>
    <property type="match status" value="1"/>
</dbReference>
<dbReference type="OrthoDB" id="9778595at2"/>
<dbReference type="eggNOG" id="COG1477">
    <property type="taxonomic scope" value="Bacteria"/>
</dbReference>
<evidence type="ECO:0000256" key="10">
    <source>
        <dbReference type="ARBA" id="ARBA00048540"/>
    </source>
</evidence>
<dbReference type="PANTHER" id="PTHR30040:SF2">
    <property type="entry name" value="FAD:PROTEIN FMN TRANSFERASE"/>
    <property type="match status" value="1"/>
</dbReference>
<keyword evidence="7" id="KW-0274">FAD</keyword>
<dbReference type="EMBL" id="JGYV01000005">
    <property type="protein sequence ID" value="KFI64200.1"/>
    <property type="molecule type" value="Genomic_DNA"/>
</dbReference>
<keyword evidence="6" id="KW-0479">Metal-binding</keyword>